<keyword evidence="4 5" id="KW-0408">Iron</keyword>
<evidence type="ECO:0000256" key="2">
    <source>
        <dbReference type="ARBA" id="ARBA00022723"/>
    </source>
</evidence>
<dbReference type="Pfam" id="PF03171">
    <property type="entry name" value="2OG-FeII_Oxy"/>
    <property type="match status" value="1"/>
</dbReference>
<dbReference type="SUPFAM" id="SSF51197">
    <property type="entry name" value="Clavaminate synthase-like"/>
    <property type="match status" value="1"/>
</dbReference>
<dbReference type="STRING" id="935223.SAMN04488131_107113"/>
<keyword evidence="2 5" id="KW-0479">Metal-binding</keyword>
<dbReference type="AlphaFoldDB" id="A0A1I2FBH3"/>
<protein>
    <submittedName>
        <fullName evidence="7">Isopenicillin N synthase</fullName>
    </submittedName>
</protein>
<evidence type="ECO:0000256" key="5">
    <source>
        <dbReference type="RuleBase" id="RU003682"/>
    </source>
</evidence>
<dbReference type="InterPro" id="IPR005123">
    <property type="entry name" value="Oxoglu/Fe-dep_dioxygenase_dom"/>
</dbReference>
<dbReference type="Gene3D" id="2.60.120.330">
    <property type="entry name" value="B-lactam Antibiotic, Isopenicillin N Synthase, Chain"/>
    <property type="match status" value="1"/>
</dbReference>
<dbReference type="Proteomes" id="UP000198596">
    <property type="component" value="Unassembled WGS sequence"/>
</dbReference>
<dbReference type="InterPro" id="IPR027443">
    <property type="entry name" value="IPNS-like_sf"/>
</dbReference>
<proteinExistence type="inferred from homology"/>
<gene>
    <name evidence="7" type="ORF">SAMN04488131_107113</name>
</gene>
<evidence type="ECO:0000259" key="6">
    <source>
        <dbReference type="PROSITE" id="PS51471"/>
    </source>
</evidence>
<dbReference type="InterPro" id="IPR044861">
    <property type="entry name" value="IPNS-like_FE2OG_OXY"/>
</dbReference>
<dbReference type="EMBL" id="FONQ01000007">
    <property type="protein sequence ID" value="SFF02742.1"/>
    <property type="molecule type" value="Genomic_DNA"/>
</dbReference>
<evidence type="ECO:0000256" key="4">
    <source>
        <dbReference type="ARBA" id="ARBA00023004"/>
    </source>
</evidence>
<dbReference type="PANTHER" id="PTHR10209">
    <property type="entry name" value="OXIDOREDUCTASE, 2OG-FE II OXYGENASE FAMILY PROTEIN"/>
    <property type="match status" value="1"/>
</dbReference>
<evidence type="ECO:0000256" key="1">
    <source>
        <dbReference type="ARBA" id="ARBA00008056"/>
    </source>
</evidence>
<organism evidence="7 8">
    <name type="scientific">Flavobacterium xueshanense</name>
    <dbReference type="NCBI Taxonomy" id="935223"/>
    <lineage>
        <taxon>Bacteria</taxon>
        <taxon>Pseudomonadati</taxon>
        <taxon>Bacteroidota</taxon>
        <taxon>Flavobacteriia</taxon>
        <taxon>Flavobacteriales</taxon>
        <taxon>Flavobacteriaceae</taxon>
        <taxon>Flavobacterium</taxon>
    </lineage>
</organism>
<keyword evidence="3 5" id="KW-0560">Oxidoreductase</keyword>
<comment type="similarity">
    <text evidence="1 5">Belongs to the iron/ascorbate-dependent oxidoreductase family.</text>
</comment>
<evidence type="ECO:0000256" key="3">
    <source>
        <dbReference type="ARBA" id="ARBA00023002"/>
    </source>
</evidence>
<dbReference type="PANTHER" id="PTHR10209:SF881">
    <property type="entry name" value="FI07970P-RELATED"/>
    <property type="match status" value="1"/>
</dbReference>
<evidence type="ECO:0000313" key="7">
    <source>
        <dbReference type="EMBL" id="SFF02742.1"/>
    </source>
</evidence>
<dbReference type="PROSITE" id="PS51471">
    <property type="entry name" value="FE2OG_OXY"/>
    <property type="match status" value="1"/>
</dbReference>
<feature type="domain" description="Fe2OG dioxygenase" evidence="6">
    <location>
        <begin position="206"/>
        <end position="312"/>
    </location>
</feature>
<sequence length="354" mass="40395">MLYIFILLLSLKLRYKIILYICICKVLGLQVIKKYLKSMQNIPSVDLRDFLSDDPKRKQKFVNEIGSAFEDIGFVALKGHFLDDQLVDELYGEIKNFFDLPLETKHSYEIPGIGGQRGYISFGTEHAKGRKEGDLKEFWHFGQYVSEDSKYATEYPKNVEVKELPRFNVAGKQTYQMLEKTGVYVLRALALHLGLDEFYFDQYAKDGNSILRPIHYPPITSEPANAIRAAAHGDINLITLLMGAQGKGLQVQKHDGEWIDAIAASDELVINVGDMLSRHTNNKLKSTIHQVVNPPRELWGTSRYSIPFFMHPVSDMKLDCLENCIDAEHPKKFEDITAGAYLYERLVDLGLIKK</sequence>
<dbReference type="GO" id="GO:0016491">
    <property type="term" value="F:oxidoreductase activity"/>
    <property type="evidence" value="ECO:0007669"/>
    <property type="project" value="UniProtKB-KW"/>
</dbReference>
<dbReference type="GO" id="GO:0046872">
    <property type="term" value="F:metal ion binding"/>
    <property type="evidence" value="ECO:0007669"/>
    <property type="project" value="UniProtKB-KW"/>
</dbReference>
<dbReference type="InterPro" id="IPR026992">
    <property type="entry name" value="DIOX_N"/>
</dbReference>
<name>A0A1I2FBH3_9FLAO</name>
<evidence type="ECO:0000313" key="8">
    <source>
        <dbReference type="Proteomes" id="UP000198596"/>
    </source>
</evidence>
<reference evidence="8" key="1">
    <citation type="submission" date="2016-10" db="EMBL/GenBank/DDBJ databases">
        <authorList>
            <person name="Varghese N."/>
            <person name="Submissions S."/>
        </authorList>
    </citation>
    <scope>NUCLEOTIDE SEQUENCE [LARGE SCALE GENOMIC DNA]</scope>
    <source>
        <strain evidence="8">CGMCC 1.9227</strain>
    </source>
</reference>
<accession>A0A1I2FBH3</accession>
<dbReference type="Pfam" id="PF14226">
    <property type="entry name" value="DIOX_N"/>
    <property type="match status" value="1"/>
</dbReference>
<keyword evidence="8" id="KW-1185">Reference proteome</keyword>